<dbReference type="KEGG" id="hhc:M911_03295"/>
<feature type="region of interest" description="Disordered" evidence="1">
    <location>
        <begin position="53"/>
        <end position="96"/>
    </location>
</feature>
<feature type="transmembrane region" description="Helical" evidence="2">
    <location>
        <begin position="536"/>
        <end position="552"/>
    </location>
</feature>
<feature type="transmembrane region" description="Helical" evidence="2">
    <location>
        <begin position="109"/>
        <end position="130"/>
    </location>
</feature>
<accession>W8L333</accession>
<dbReference type="AlphaFoldDB" id="W8L333"/>
<organism evidence="3 4">
    <name type="scientific">Ectothiorhodospira haloalkaliphila</name>
    <dbReference type="NCBI Taxonomy" id="421628"/>
    <lineage>
        <taxon>Bacteria</taxon>
        <taxon>Pseudomonadati</taxon>
        <taxon>Pseudomonadota</taxon>
        <taxon>Gammaproteobacteria</taxon>
        <taxon>Chromatiales</taxon>
        <taxon>Ectothiorhodospiraceae</taxon>
        <taxon>Ectothiorhodospira</taxon>
    </lineage>
</organism>
<feature type="transmembrane region" description="Helical" evidence="2">
    <location>
        <begin position="718"/>
        <end position="739"/>
    </location>
</feature>
<feature type="transmembrane region" description="Helical" evidence="2">
    <location>
        <begin position="390"/>
        <end position="410"/>
    </location>
</feature>
<evidence type="ECO:0000313" key="4">
    <source>
        <dbReference type="Proteomes" id="UP000019442"/>
    </source>
</evidence>
<dbReference type="PANTHER" id="PTHR38434">
    <property type="entry name" value="BLL2549 PROTEIN"/>
    <property type="match status" value="1"/>
</dbReference>
<feature type="compositionally biased region" description="Low complexity" evidence="1">
    <location>
        <begin position="75"/>
        <end position="88"/>
    </location>
</feature>
<dbReference type="Proteomes" id="UP000019442">
    <property type="component" value="Chromosome"/>
</dbReference>
<sequence>MQVISILLGLLVLAALVGGLLGWWILFQQRALKSRIAQLERILASSERQAGEAYRGTATDSPTRVEDTRTPVAASPPSDDIPISLPDQPAKDPPDLPHPWKRPAWLQHLLSHWMVWLGGLCVSLAGIFMVKYSIDAGLLGPWGRVILALVTGLALHVLAEWLRQRKGHDPSLAALAGAASITLYGALLAALHLYALLDPGIVFALLALVSLLTMAQALLHGPILAAIGLLGAFVVPLLVSDGSGDIAIPLIYSLIITASGLWLLRRIFRPWLWWGIVAGALGWWMLSMTTPDGDGLRGLYLAALAYAVVAIPRHQWLPWKPRPRPAGMVGGHVSLMGRRWGPQALTLLLITLAWGASIHRQGFDTQALVQWAPLVVILTLAAWRRAELQALPWLSLGIQWLAWLASAMTLNLLADQYQLRGLASDLEIPFLQFAGAMGLLYAGLALLHLKHRGFSHAWMSLALVAPLAWVALGWLLVSRMDPHAGWAMTLLIAGMIYGAVAARRLQRQAGDVIALWFVLAGHLAYALSAAVYFREAGLTLALAAPLLTLAWLRKRYPLPWLEFIIKGILLLVLARLTLNPWVLNYPPDVHWSLWTGGGATLFCALAAWQSRSRPSLQRWLEAGTLHLLVLTLGAEVRYWLHDGDIFIDHYSLTEAAINTTLWATLAMVYWYRAGRDEALAGLYRVCSWVLLALAAGSYALAVTVLNPLWSTEAVSARPIANLLLLAYGAPVLMALWVAWKHAPHARPVALAVAGVGFWLFVSLQVRHLWQGDVSLWLSTGPGELYTYSAVWLVMAAAGLLAGSLWRLQGVYRAGMALLTLVIAKLFLMDMAGLDGLWRVASFMGLGLSLLALAWLHRQWLNRTCYPRS</sequence>
<evidence type="ECO:0008006" key="5">
    <source>
        <dbReference type="Google" id="ProtNLM"/>
    </source>
</evidence>
<dbReference type="PIRSF" id="PIRSF035905">
    <property type="entry name" value="UCP035905_mp"/>
    <property type="match status" value="1"/>
</dbReference>
<dbReference type="InterPro" id="IPR014600">
    <property type="entry name" value="UCP035905_mem"/>
</dbReference>
<dbReference type="EMBL" id="CP007268">
    <property type="protein sequence ID" value="AHK78360.1"/>
    <property type="molecule type" value="Genomic_DNA"/>
</dbReference>
<feature type="transmembrane region" description="Helical" evidence="2">
    <location>
        <begin position="271"/>
        <end position="287"/>
    </location>
</feature>
<feature type="transmembrane region" description="Helical" evidence="2">
    <location>
        <begin position="748"/>
        <end position="765"/>
    </location>
</feature>
<name>W8L333_9GAMM</name>
<evidence type="ECO:0000256" key="1">
    <source>
        <dbReference type="SAM" id="MobiDB-lite"/>
    </source>
</evidence>
<feature type="transmembrane region" description="Helical" evidence="2">
    <location>
        <begin position="785"/>
        <end position="805"/>
    </location>
</feature>
<dbReference type="PATRIC" id="fig|1354791.3.peg.1055"/>
<feature type="transmembrane region" description="Helical" evidence="2">
    <location>
        <begin position="430"/>
        <end position="449"/>
    </location>
</feature>
<gene>
    <name evidence="3" type="ORF">M911_03295</name>
</gene>
<feature type="transmembrane region" description="Helical" evidence="2">
    <location>
        <begin position="589"/>
        <end position="608"/>
    </location>
</feature>
<feature type="transmembrane region" description="Helical" evidence="2">
    <location>
        <begin position="201"/>
        <end position="218"/>
    </location>
</feature>
<feature type="transmembrane region" description="Helical" evidence="2">
    <location>
        <begin position="456"/>
        <end position="477"/>
    </location>
</feature>
<feature type="transmembrane region" description="Helical" evidence="2">
    <location>
        <begin position="365"/>
        <end position="383"/>
    </location>
</feature>
<keyword evidence="2" id="KW-0472">Membrane</keyword>
<protein>
    <recommendedName>
        <fullName evidence="5">DUF2339 domain-containing protein</fullName>
    </recommendedName>
</protein>
<dbReference type="OrthoDB" id="5422830at2"/>
<feature type="transmembrane region" description="Helical" evidence="2">
    <location>
        <begin position="682"/>
        <end position="706"/>
    </location>
</feature>
<dbReference type="RefSeq" id="WP_025280713.1">
    <property type="nucleotide sequence ID" value="NZ_CP007268.1"/>
</dbReference>
<feature type="transmembrane region" description="Helical" evidence="2">
    <location>
        <begin position="299"/>
        <end position="319"/>
    </location>
</feature>
<feature type="transmembrane region" description="Helical" evidence="2">
    <location>
        <begin position="620"/>
        <end position="640"/>
    </location>
</feature>
<feature type="transmembrane region" description="Helical" evidence="2">
    <location>
        <begin position="340"/>
        <end position="359"/>
    </location>
</feature>
<reference evidence="3 4" key="1">
    <citation type="journal article" date="2014" name="J Genomics">
        <title>Draft Genome Sequence of the Extremely Halophilic Phototrophic Purple Sulfur Bacterium Halorhodospira halochloris.</title>
        <authorList>
            <person name="Singh K.S."/>
            <person name="Kirksey J."/>
            <person name="Hoff W.D."/>
            <person name="Deole R."/>
        </authorList>
    </citation>
    <scope>NUCLEOTIDE SEQUENCE [LARGE SCALE GENOMIC DNA]</scope>
    <source>
        <strain evidence="3 4">A</strain>
    </source>
</reference>
<feature type="transmembrane region" description="Helical" evidence="2">
    <location>
        <begin position="652"/>
        <end position="670"/>
    </location>
</feature>
<reference evidence="4" key="2">
    <citation type="submission" date="2014-02" db="EMBL/GenBank/DDBJ databases">
        <title>Draft Genome Sequence of extremely halophilic bacteria Halorhodospira halochloris.</title>
        <authorList>
            <person name="Singh K.S."/>
        </authorList>
    </citation>
    <scope>NUCLEOTIDE SEQUENCE [LARGE SCALE GENOMIC DNA]</scope>
    <source>
        <strain evidence="4">A</strain>
    </source>
</reference>
<dbReference type="HOGENOM" id="CLU_013837_0_0_6"/>
<feature type="transmembrane region" description="Helical" evidence="2">
    <location>
        <begin position="564"/>
        <end position="583"/>
    </location>
</feature>
<proteinExistence type="predicted"/>
<feature type="transmembrane region" description="Helical" evidence="2">
    <location>
        <begin position="223"/>
        <end position="240"/>
    </location>
</feature>
<evidence type="ECO:0000256" key="2">
    <source>
        <dbReference type="SAM" id="Phobius"/>
    </source>
</evidence>
<feature type="transmembrane region" description="Helical" evidence="2">
    <location>
        <begin position="836"/>
        <end position="855"/>
    </location>
</feature>
<feature type="transmembrane region" description="Helical" evidence="2">
    <location>
        <begin position="142"/>
        <end position="162"/>
    </location>
</feature>
<feature type="transmembrane region" description="Helical" evidence="2">
    <location>
        <begin position="810"/>
        <end position="830"/>
    </location>
</feature>
<dbReference type="Pfam" id="PF10101">
    <property type="entry name" value="DUF2339"/>
    <property type="match status" value="1"/>
</dbReference>
<feature type="transmembrane region" description="Helical" evidence="2">
    <location>
        <begin position="174"/>
        <end position="195"/>
    </location>
</feature>
<evidence type="ECO:0000313" key="3">
    <source>
        <dbReference type="EMBL" id="AHK78360.1"/>
    </source>
</evidence>
<feature type="transmembrane region" description="Helical" evidence="2">
    <location>
        <begin position="6"/>
        <end position="26"/>
    </location>
</feature>
<keyword evidence="2" id="KW-0812">Transmembrane</keyword>
<dbReference type="PANTHER" id="PTHR38434:SF1">
    <property type="entry name" value="BLL2549 PROTEIN"/>
    <property type="match status" value="1"/>
</dbReference>
<keyword evidence="2" id="KW-1133">Transmembrane helix</keyword>
<feature type="transmembrane region" description="Helical" evidence="2">
    <location>
        <begin position="512"/>
        <end position="530"/>
    </location>
</feature>
<dbReference type="InterPro" id="IPR019286">
    <property type="entry name" value="DUF2339_TM"/>
</dbReference>
<feature type="transmembrane region" description="Helical" evidence="2">
    <location>
        <begin position="246"/>
        <end position="264"/>
    </location>
</feature>
<feature type="transmembrane region" description="Helical" evidence="2">
    <location>
        <begin position="483"/>
        <end position="500"/>
    </location>
</feature>
<keyword evidence="4" id="KW-1185">Reference proteome</keyword>